<evidence type="ECO:0000256" key="2">
    <source>
        <dbReference type="ARBA" id="ARBA00022475"/>
    </source>
</evidence>
<organism evidence="23 24">
    <name type="scientific">Dicentrarchus labrax</name>
    <name type="common">European seabass</name>
    <name type="synonym">Morone labrax</name>
    <dbReference type="NCBI Taxonomy" id="13489"/>
    <lineage>
        <taxon>Eukaryota</taxon>
        <taxon>Metazoa</taxon>
        <taxon>Chordata</taxon>
        <taxon>Craniata</taxon>
        <taxon>Vertebrata</taxon>
        <taxon>Euteleostomi</taxon>
        <taxon>Actinopterygii</taxon>
        <taxon>Neopterygii</taxon>
        <taxon>Teleostei</taxon>
        <taxon>Neoteleostei</taxon>
        <taxon>Acanthomorphata</taxon>
        <taxon>Eupercaria</taxon>
        <taxon>Moronidae</taxon>
        <taxon>Dicentrarchus</taxon>
    </lineage>
</organism>
<keyword evidence="14 20" id="KW-0407">Ion channel</keyword>
<feature type="transmembrane region" description="Helical" evidence="20">
    <location>
        <begin position="290"/>
        <end position="314"/>
    </location>
</feature>
<dbReference type="GeneTree" id="ENSGT00940000163471"/>
<evidence type="ECO:0000256" key="12">
    <source>
        <dbReference type="ARBA" id="ARBA00023257"/>
    </source>
</evidence>
<comment type="catalytic activity">
    <reaction evidence="18">
        <text>Ca(2+)(in) = Ca(2+)(out)</text>
        <dbReference type="Rhea" id="RHEA:29671"/>
        <dbReference type="ChEBI" id="CHEBI:29108"/>
    </reaction>
</comment>
<dbReference type="SUPFAM" id="SSF63712">
    <property type="entry name" value="Nicotinic receptor ligand binding domain-like"/>
    <property type="match status" value="1"/>
</dbReference>
<evidence type="ECO:0000256" key="3">
    <source>
        <dbReference type="ARBA" id="ARBA00022692"/>
    </source>
</evidence>
<accession>A0A8C4IVG7</accession>
<dbReference type="InterPro" id="IPR036734">
    <property type="entry name" value="Neur_chan_lig-bd_sf"/>
</dbReference>
<dbReference type="Pfam" id="PF02932">
    <property type="entry name" value="Neur_chan_memb"/>
    <property type="match status" value="1"/>
</dbReference>
<dbReference type="SUPFAM" id="SSF90112">
    <property type="entry name" value="Neurotransmitter-gated ion-channel transmembrane pore"/>
    <property type="match status" value="1"/>
</dbReference>
<feature type="domain" description="Neurotransmitter-gated ion-channel ligand-binding" evidence="21">
    <location>
        <begin position="36"/>
        <end position="228"/>
    </location>
</feature>
<dbReference type="PANTHER" id="PTHR18945">
    <property type="entry name" value="NEUROTRANSMITTER GATED ION CHANNEL"/>
    <property type="match status" value="1"/>
</dbReference>
<keyword evidence="11" id="KW-0325">Glycoprotein</keyword>
<evidence type="ECO:0000256" key="1">
    <source>
        <dbReference type="ARBA" id="ARBA00022448"/>
    </source>
</evidence>
<evidence type="ECO:0000256" key="7">
    <source>
        <dbReference type="ARBA" id="ARBA00023065"/>
    </source>
</evidence>
<comment type="catalytic activity">
    <reaction evidence="16">
        <text>K(+)(in) = K(+)(out)</text>
        <dbReference type="Rhea" id="RHEA:29463"/>
        <dbReference type="ChEBI" id="CHEBI:29103"/>
    </reaction>
</comment>
<keyword evidence="12" id="KW-0628">Postsynaptic cell membrane</keyword>
<comment type="subcellular location">
    <subcellularLocation>
        <location evidence="15">Postsynaptic cell membrane</location>
        <topology evidence="15">Multi-pass membrane protein</topology>
    </subcellularLocation>
</comment>
<evidence type="ECO:0000259" key="21">
    <source>
        <dbReference type="Pfam" id="PF02931"/>
    </source>
</evidence>
<evidence type="ECO:0000256" key="8">
    <source>
        <dbReference type="ARBA" id="ARBA00023136"/>
    </source>
</evidence>
<reference evidence="23" key="1">
    <citation type="submission" date="2025-08" db="UniProtKB">
        <authorList>
            <consortium name="Ensembl"/>
        </authorList>
    </citation>
    <scope>IDENTIFICATION</scope>
</reference>
<evidence type="ECO:0000256" key="18">
    <source>
        <dbReference type="ARBA" id="ARBA00036634"/>
    </source>
</evidence>
<dbReference type="PRINTS" id="PR00252">
    <property type="entry name" value="NRIONCHANNEL"/>
</dbReference>
<evidence type="ECO:0000256" key="17">
    <source>
        <dbReference type="ARBA" id="ARBA00036239"/>
    </source>
</evidence>
<evidence type="ECO:0000256" key="11">
    <source>
        <dbReference type="ARBA" id="ARBA00023180"/>
    </source>
</evidence>
<keyword evidence="10" id="KW-0675">Receptor</keyword>
<dbReference type="InterPro" id="IPR036719">
    <property type="entry name" value="Neuro-gated_channel_TM_sf"/>
</dbReference>
<keyword evidence="4" id="KW-0732">Signal</keyword>
<evidence type="ECO:0000256" key="16">
    <source>
        <dbReference type="ARBA" id="ARBA00034430"/>
    </source>
</evidence>
<comment type="caution">
    <text evidence="20">Lacks conserved residue(s) required for the propagation of feature annotation.</text>
</comment>
<dbReference type="FunFam" id="1.20.58.390:FF:000103">
    <property type="entry name" value="Si:ch211-256e16.10"/>
    <property type="match status" value="1"/>
</dbReference>
<dbReference type="Ensembl" id="ENSDLAT00005064755.2">
    <property type="protein sequence ID" value="ENSDLAP00005061155.2"/>
    <property type="gene ID" value="ENSDLAG00005025622.2"/>
</dbReference>
<dbReference type="Proteomes" id="UP000694389">
    <property type="component" value="Unassembled WGS sequence"/>
</dbReference>
<evidence type="ECO:0008006" key="25">
    <source>
        <dbReference type="Google" id="ProtNLM"/>
    </source>
</evidence>
<evidence type="ECO:0000256" key="6">
    <source>
        <dbReference type="ARBA" id="ARBA00023018"/>
    </source>
</evidence>
<dbReference type="InterPro" id="IPR038050">
    <property type="entry name" value="Neuro_actylchol_rec"/>
</dbReference>
<evidence type="ECO:0000256" key="14">
    <source>
        <dbReference type="ARBA" id="ARBA00023303"/>
    </source>
</evidence>
<protein>
    <recommendedName>
        <fullName evidence="25">5-hydroxytryptamine receptor 3A</fullName>
    </recommendedName>
</protein>
<dbReference type="Pfam" id="PF02931">
    <property type="entry name" value="Neur_chan_LBD"/>
    <property type="match status" value="1"/>
</dbReference>
<evidence type="ECO:0000256" key="13">
    <source>
        <dbReference type="ARBA" id="ARBA00023286"/>
    </source>
</evidence>
<evidence type="ECO:0000256" key="15">
    <source>
        <dbReference type="ARBA" id="ARBA00034104"/>
    </source>
</evidence>
<keyword evidence="7 20" id="KW-0406">Ion transport</keyword>
<dbReference type="InterPro" id="IPR006201">
    <property type="entry name" value="Neur_channel"/>
</dbReference>
<name>A0A8C4IVG7_DICLA</name>
<sequence length="444" mass="51279">MCLDVLAVDGESSEQICSYQDVLNHLNFTQNKDLFSMIRPVKDYKTPTNVTLDVQLYAILDVNEKDQQFVSYMWIVMLWKNEFISWNPDEFCGIEYLFLPTELLWKPDLTIIEMTEKDKAPPTPYLWVSNDGFIEVTNDQVIISTCRMHVYKFPFDIQSCNISVKSVIHSDKEIELFVFNNKSKIADLRQDFIQYEWLFVNMTVSTIKDDSPGYTQSRIVYTINMKRRSILYIINFLLPILFFLFLDLTSFLISDIGGEKLSFKITVLLAVTVMQLILNDILPSSSDRVPLIALYCTGIFGLMMLSLVETIVVMNLRGRDSASQDNEADKDQSLSEDCGDKRGKVSFQNCFRDICDVSPGETPSEPLPMAKEGSSIQLMEESQDSEKLLKTLVVLLSSRKEEEKPGYWTRKTKTINKVFFIFYVIAATLFLVFMFFSWNSEDQY</sequence>
<evidence type="ECO:0000256" key="4">
    <source>
        <dbReference type="ARBA" id="ARBA00022729"/>
    </source>
</evidence>
<evidence type="ECO:0000256" key="5">
    <source>
        <dbReference type="ARBA" id="ARBA00022989"/>
    </source>
</evidence>
<dbReference type="GO" id="GO:0004888">
    <property type="term" value="F:transmembrane signaling receptor activity"/>
    <property type="evidence" value="ECO:0007669"/>
    <property type="project" value="InterPro"/>
</dbReference>
<dbReference type="PROSITE" id="PS00236">
    <property type="entry name" value="NEUROTR_ION_CHANNEL"/>
    <property type="match status" value="1"/>
</dbReference>
<dbReference type="InterPro" id="IPR006202">
    <property type="entry name" value="Neur_chan_lig-bd"/>
</dbReference>
<keyword evidence="2" id="KW-1003">Cell membrane</keyword>
<evidence type="ECO:0000256" key="10">
    <source>
        <dbReference type="ARBA" id="ARBA00023170"/>
    </source>
</evidence>
<comment type="function">
    <text evidence="19">Forms serotonin (5-hydroxytryptamine/5-HT3)-activated cation-selective channel complexes, which when activated cause fast, depolarizing responses in neurons.</text>
</comment>
<evidence type="ECO:0000256" key="20">
    <source>
        <dbReference type="RuleBase" id="RU000687"/>
    </source>
</evidence>
<dbReference type="InterPro" id="IPR018000">
    <property type="entry name" value="Neurotransmitter_ion_chnl_CS"/>
</dbReference>
<evidence type="ECO:0000256" key="9">
    <source>
        <dbReference type="ARBA" id="ARBA00023157"/>
    </source>
</evidence>
<dbReference type="Gene3D" id="2.70.170.10">
    <property type="entry name" value="Neurotransmitter-gated ion-channel ligand-binding domain"/>
    <property type="match status" value="1"/>
</dbReference>
<comment type="catalytic activity">
    <reaction evidence="17">
        <text>Na(+)(in) = Na(+)(out)</text>
        <dbReference type="Rhea" id="RHEA:34963"/>
        <dbReference type="ChEBI" id="CHEBI:29101"/>
    </reaction>
</comment>
<keyword evidence="9" id="KW-1015">Disulfide bond</keyword>
<evidence type="ECO:0000259" key="22">
    <source>
        <dbReference type="Pfam" id="PF02932"/>
    </source>
</evidence>
<evidence type="ECO:0000313" key="23">
    <source>
        <dbReference type="Ensembl" id="ENSDLAP00005061155.2"/>
    </source>
</evidence>
<keyword evidence="8 20" id="KW-0472">Membrane</keyword>
<comment type="similarity">
    <text evidence="20">Belongs to the ligand-gated ion channel (TC 1.A.9) family.</text>
</comment>
<keyword evidence="13" id="KW-1071">Ligand-gated ion channel</keyword>
<keyword evidence="3 20" id="KW-0812">Transmembrane</keyword>
<feature type="domain" description="Neurotransmitter-gated ion-channel transmembrane" evidence="22">
    <location>
        <begin position="237"/>
        <end position="332"/>
    </location>
</feature>
<keyword evidence="6" id="KW-0770">Synapse</keyword>
<proteinExistence type="inferred from homology"/>
<feature type="transmembrane region" description="Helical" evidence="20">
    <location>
        <begin position="230"/>
        <end position="249"/>
    </location>
</feature>
<dbReference type="InterPro" id="IPR006029">
    <property type="entry name" value="Neurotrans-gated_channel_TM"/>
</dbReference>
<dbReference type="GO" id="GO:0045211">
    <property type="term" value="C:postsynaptic membrane"/>
    <property type="evidence" value="ECO:0007669"/>
    <property type="project" value="UniProtKB-SubCell"/>
</dbReference>
<dbReference type="AlphaFoldDB" id="A0A8C4IVG7"/>
<keyword evidence="5 20" id="KW-1133">Transmembrane helix</keyword>
<dbReference type="FunFam" id="2.70.170.10:FF:000017">
    <property type="entry name" value="5-hydroxytryptamine receptor 3A"/>
    <property type="match status" value="1"/>
</dbReference>
<dbReference type="Gene3D" id="1.20.58.390">
    <property type="entry name" value="Neurotransmitter-gated ion-channel transmembrane domain"/>
    <property type="match status" value="1"/>
</dbReference>
<keyword evidence="1 20" id="KW-0813">Transport</keyword>
<evidence type="ECO:0000256" key="19">
    <source>
        <dbReference type="ARBA" id="ARBA00037540"/>
    </source>
</evidence>
<keyword evidence="24" id="KW-1185">Reference proteome</keyword>
<feature type="transmembrane region" description="Helical" evidence="20">
    <location>
        <begin position="418"/>
        <end position="438"/>
    </location>
</feature>
<evidence type="ECO:0000313" key="24">
    <source>
        <dbReference type="Proteomes" id="UP000694389"/>
    </source>
</evidence>
<reference evidence="23" key="2">
    <citation type="submission" date="2025-09" db="UniProtKB">
        <authorList>
            <consortium name="Ensembl"/>
        </authorList>
    </citation>
    <scope>IDENTIFICATION</scope>
</reference>
<dbReference type="GO" id="GO:0005230">
    <property type="term" value="F:extracellular ligand-gated monoatomic ion channel activity"/>
    <property type="evidence" value="ECO:0007669"/>
    <property type="project" value="InterPro"/>
</dbReference>